<feature type="chain" id="PRO_5009314422" evidence="1">
    <location>
        <begin position="23"/>
        <end position="107"/>
    </location>
</feature>
<name>A0A1I8AB48_9BILA</name>
<evidence type="ECO:0000313" key="3">
    <source>
        <dbReference type="WBParaSite" id="L893_g3928.t1"/>
    </source>
</evidence>
<feature type="signal peptide" evidence="1">
    <location>
        <begin position="1"/>
        <end position="22"/>
    </location>
</feature>
<dbReference type="Proteomes" id="UP000095287">
    <property type="component" value="Unplaced"/>
</dbReference>
<keyword evidence="2" id="KW-1185">Reference proteome</keyword>
<proteinExistence type="predicted"/>
<dbReference type="WBParaSite" id="L893_g3928.t1">
    <property type="protein sequence ID" value="L893_g3928.t1"/>
    <property type="gene ID" value="L893_g3928"/>
</dbReference>
<evidence type="ECO:0000313" key="2">
    <source>
        <dbReference type="Proteomes" id="UP000095287"/>
    </source>
</evidence>
<reference evidence="3" key="1">
    <citation type="submission" date="2016-11" db="UniProtKB">
        <authorList>
            <consortium name="WormBaseParasite"/>
        </authorList>
    </citation>
    <scope>IDENTIFICATION</scope>
</reference>
<evidence type="ECO:0000256" key="1">
    <source>
        <dbReference type="SAM" id="SignalP"/>
    </source>
</evidence>
<protein>
    <submittedName>
        <fullName evidence="3">AAI domain-containing protein</fullName>
    </submittedName>
</protein>
<dbReference type="AlphaFoldDB" id="A0A1I8AB48"/>
<sequence length="107" mass="11241">MSAYLQISVLLLLLSLLTESCFFPPAKPPAPSCDCGCAPPPPPPCGCGCGGRKKREVHQGPKPDPLCSEPFLKDVIGKALASTAPEQGCAKLKTQMSKVKSQNSKAF</sequence>
<keyword evidence="1" id="KW-0732">Signal</keyword>
<accession>A0A1I8AB48</accession>
<organism evidence="2 3">
    <name type="scientific">Steinernema glaseri</name>
    <dbReference type="NCBI Taxonomy" id="37863"/>
    <lineage>
        <taxon>Eukaryota</taxon>
        <taxon>Metazoa</taxon>
        <taxon>Ecdysozoa</taxon>
        <taxon>Nematoda</taxon>
        <taxon>Chromadorea</taxon>
        <taxon>Rhabditida</taxon>
        <taxon>Tylenchina</taxon>
        <taxon>Panagrolaimomorpha</taxon>
        <taxon>Strongyloidoidea</taxon>
        <taxon>Steinernematidae</taxon>
        <taxon>Steinernema</taxon>
    </lineage>
</organism>